<sequence length="332" mass="37307">MRIKVVLIIILMSYVAEGDAGAGGALEGKVVGGSNSSITEFPHAVFLRIQCHTLYSLIFGIPFSNACGGSVLNQRIVLTAAHCFEECRPPPRVVAYTGSAVPREEEATMAAASVVHPLYDPHSVSNDIALVALNRDLRLRESVARVSISPTPPQYTQLATVSGWGLIDEINNIGTDRLQHLKYMRLMSRRECARKLRKALPPRTLCAGDLNQNQYVSIGDSGGALMVGAAQIGVVSHKLAASRSLVIYTDVSSFFTWIQDSANAMHCLEKEREDEERKERLIEAKMERKAREQRQIREELKKIQKEIKRRERSTKKRTRRKELRKLKYMEYK</sequence>
<reference evidence="9 10" key="1">
    <citation type="submission" date="2021-06" db="EMBL/GenBank/DDBJ databases">
        <title>A haploid diamondback moth (Plutella xylostella L.) genome assembly resolves 31 chromosomes and identifies a diamide resistance mutation.</title>
        <authorList>
            <person name="Ward C.M."/>
            <person name="Perry K.D."/>
            <person name="Baker G."/>
            <person name="Powis K."/>
            <person name="Heckel D.G."/>
            <person name="Baxter S.W."/>
        </authorList>
    </citation>
    <scope>NUCLEOTIDE SEQUENCE [LARGE SCALE GENOMIC DNA]</scope>
    <source>
        <strain evidence="9 10">LV</strain>
        <tissue evidence="9">Single pupa</tissue>
    </source>
</reference>
<evidence type="ECO:0000256" key="2">
    <source>
        <dbReference type="ARBA" id="ARBA00022670"/>
    </source>
</evidence>
<feature type="domain" description="Peptidase S1" evidence="8">
    <location>
        <begin position="30"/>
        <end position="263"/>
    </location>
</feature>
<evidence type="ECO:0000256" key="5">
    <source>
        <dbReference type="ARBA" id="ARBA00023157"/>
    </source>
</evidence>
<dbReference type="PROSITE" id="PS50240">
    <property type="entry name" value="TRYPSIN_DOM"/>
    <property type="match status" value="1"/>
</dbReference>
<evidence type="ECO:0000313" key="9">
    <source>
        <dbReference type="EMBL" id="KAG7311910.1"/>
    </source>
</evidence>
<dbReference type="InterPro" id="IPR009003">
    <property type="entry name" value="Peptidase_S1_PA"/>
</dbReference>
<evidence type="ECO:0000256" key="7">
    <source>
        <dbReference type="SAM" id="SignalP"/>
    </source>
</evidence>
<keyword evidence="2" id="KW-0645">Protease</keyword>
<evidence type="ECO:0000259" key="8">
    <source>
        <dbReference type="PROSITE" id="PS50240"/>
    </source>
</evidence>
<dbReference type="PANTHER" id="PTHR24276:SF98">
    <property type="entry name" value="FI18310P1-RELATED"/>
    <property type="match status" value="1"/>
</dbReference>
<keyword evidence="6" id="KW-0175">Coiled coil</keyword>
<dbReference type="InterPro" id="IPR050430">
    <property type="entry name" value="Peptidase_S1"/>
</dbReference>
<feature type="signal peptide" evidence="7">
    <location>
        <begin position="1"/>
        <end position="18"/>
    </location>
</feature>
<dbReference type="Pfam" id="PF00089">
    <property type="entry name" value="Trypsin"/>
    <property type="match status" value="1"/>
</dbReference>
<keyword evidence="3" id="KW-0378">Hydrolase</keyword>
<dbReference type="InterPro" id="IPR001254">
    <property type="entry name" value="Trypsin_dom"/>
</dbReference>
<comment type="caution">
    <text evidence="9">The sequence shown here is derived from an EMBL/GenBank/DDBJ whole genome shotgun (WGS) entry which is preliminary data.</text>
</comment>
<dbReference type="InterPro" id="IPR018114">
    <property type="entry name" value="TRYPSIN_HIS"/>
</dbReference>
<dbReference type="PANTHER" id="PTHR24276">
    <property type="entry name" value="POLYSERASE-RELATED"/>
    <property type="match status" value="1"/>
</dbReference>
<proteinExistence type="inferred from homology"/>
<accession>A0ABQ7R3Q4</accession>
<evidence type="ECO:0000256" key="6">
    <source>
        <dbReference type="SAM" id="Coils"/>
    </source>
</evidence>
<dbReference type="SMART" id="SM00020">
    <property type="entry name" value="Tryp_SPc"/>
    <property type="match status" value="1"/>
</dbReference>
<keyword evidence="10" id="KW-1185">Reference proteome</keyword>
<feature type="chain" id="PRO_5045316943" description="Peptidase S1 domain-containing protein" evidence="7">
    <location>
        <begin position="19"/>
        <end position="332"/>
    </location>
</feature>
<dbReference type="SUPFAM" id="SSF50494">
    <property type="entry name" value="Trypsin-like serine proteases"/>
    <property type="match status" value="1"/>
</dbReference>
<dbReference type="Gene3D" id="2.40.10.10">
    <property type="entry name" value="Trypsin-like serine proteases"/>
    <property type="match status" value="1"/>
</dbReference>
<dbReference type="InterPro" id="IPR043504">
    <property type="entry name" value="Peptidase_S1_PA_chymotrypsin"/>
</dbReference>
<dbReference type="EMBL" id="JAHIBW010000004">
    <property type="protein sequence ID" value="KAG7311910.1"/>
    <property type="molecule type" value="Genomic_DNA"/>
</dbReference>
<evidence type="ECO:0000256" key="4">
    <source>
        <dbReference type="ARBA" id="ARBA00022825"/>
    </source>
</evidence>
<protein>
    <recommendedName>
        <fullName evidence="8">Peptidase S1 domain-containing protein</fullName>
    </recommendedName>
</protein>
<evidence type="ECO:0000256" key="3">
    <source>
        <dbReference type="ARBA" id="ARBA00022801"/>
    </source>
</evidence>
<dbReference type="PROSITE" id="PS00134">
    <property type="entry name" value="TRYPSIN_HIS"/>
    <property type="match status" value="1"/>
</dbReference>
<keyword evidence="5" id="KW-1015">Disulfide bond</keyword>
<feature type="coiled-coil region" evidence="6">
    <location>
        <begin position="258"/>
        <end position="313"/>
    </location>
</feature>
<dbReference type="InterPro" id="IPR001314">
    <property type="entry name" value="Peptidase_S1A"/>
</dbReference>
<dbReference type="PRINTS" id="PR00722">
    <property type="entry name" value="CHYMOTRYPSIN"/>
</dbReference>
<evidence type="ECO:0000256" key="1">
    <source>
        <dbReference type="ARBA" id="ARBA00007664"/>
    </source>
</evidence>
<keyword evidence="7" id="KW-0732">Signal</keyword>
<dbReference type="CDD" id="cd00190">
    <property type="entry name" value="Tryp_SPc"/>
    <property type="match status" value="1"/>
</dbReference>
<organism evidence="9 10">
    <name type="scientific">Plutella xylostella</name>
    <name type="common">Diamondback moth</name>
    <name type="synonym">Plutella maculipennis</name>
    <dbReference type="NCBI Taxonomy" id="51655"/>
    <lineage>
        <taxon>Eukaryota</taxon>
        <taxon>Metazoa</taxon>
        <taxon>Ecdysozoa</taxon>
        <taxon>Arthropoda</taxon>
        <taxon>Hexapoda</taxon>
        <taxon>Insecta</taxon>
        <taxon>Pterygota</taxon>
        <taxon>Neoptera</taxon>
        <taxon>Endopterygota</taxon>
        <taxon>Lepidoptera</taxon>
        <taxon>Glossata</taxon>
        <taxon>Ditrysia</taxon>
        <taxon>Yponomeutoidea</taxon>
        <taxon>Plutellidae</taxon>
        <taxon>Plutella</taxon>
    </lineage>
</organism>
<gene>
    <name evidence="9" type="ORF">JYU34_002995</name>
</gene>
<keyword evidence="4" id="KW-0720">Serine protease</keyword>
<dbReference type="Proteomes" id="UP000823941">
    <property type="component" value="Chromosome 4"/>
</dbReference>
<comment type="similarity">
    <text evidence="1">Belongs to the peptidase S1 family.</text>
</comment>
<name>A0ABQ7R3Q4_PLUXY</name>
<evidence type="ECO:0000313" key="10">
    <source>
        <dbReference type="Proteomes" id="UP000823941"/>
    </source>
</evidence>